<keyword evidence="6" id="KW-0106">Calcium</keyword>
<dbReference type="PANTHER" id="PTHR33938:SF15">
    <property type="entry name" value="FERULOYL ESTERASE B-RELATED"/>
    <property type="match status" value="1"/>
</dbReference>
<dbReference type="PANTHER" id="PTHR33938">
    <property type="entry name" value="FERULOYL ESTERASE B-RELATED"/>
    <property type="match status" value="1"/>
</dbReference>
<dbReference type="Pfam" id="PF07519">
    <property type="entry name" value="Tannase"/>
    <property type="match status" value="1"/>
</dbReference>
<evidence type="ECO:0000256" key="7">
    <source>
        <dbReference type="ARBA" id="ARBA00023157"/>
    </source>
</evidence>
<proteinExistence type="inferred from homology"/>
<sequence>MSRRLTQISPLIMSLISASVIAGIENKETIQSTTSDYVLGECSINAMPAQSNVRYTSAERNETHCVVSGVIEKEINFQVRLPHDWNGMFAQSGGGGFVGSVVDYIDEVALGPGYATAGTDTGHRAHALESSWAAQNQHREERLENFGGRAVHLTTQTAKVVIESYYEQESERNLFFGCSRGGGQGLIAAQRYPTDYDVIVAGSPAYDWSVRLGGHHSAIAQKMFPNSGQLDKAIIGTKEIELVNSLIAEQCKNADGLDNSGLIEPWKCEVDFKALQCDEEGETCLSSDQIEVFELVYNGFYDSKGNPLAEGFYFGAKADMIHKWLAGGLKVNDMDEFQSGVRIDPDLKAPVTPNFGYAFGHGIMKNFIFDGEYNSASYDFDNLRQDGSHLGKYLDAVNPDLRAFRDNGGKLIMWNGLQDVAISPASTVSYYKDVIKHDPTAANDVALFLLPGVDHCAGGVGPWLVDWMGEGNQWADTNVAPREVVAHWVDPEKGIDGNRKVCAYPEVAMWDGKGDPRSANSFRCESPN</sequence>
<name>A0AAU8BSH1_9VIBR</name>
<evidence type="ECO:0000256" key="3">
    <source>
        <dbReference type="ARBA" id="ARBA00022723"/>
    </source>
</evidence>
<dbReference type="InterPro" id="IPR011118">
    <property type="entry name" value="Tannase/feruloyl_esterase"/>
</dbReference>
<dbReference type="SUPFAM" id="SSF53474">
    <property type="entry name" value="alpha/beta-Hydrolases"/>
    <property type="match status" value="1"/>
</dbReference>
<evidence type="ECO:0000256" key="6">
    <source>
        <dbReference type="ARBA" id="ARBA00022837"/>
    </source>
</evidence>
<evidence type="ECO:0000313" key="9">
    <source>
        <dbReference type="EMBL" id="XCD18492.1"/>
    </source>
</evidence>
<dbReference type="Gene3D" id="3.40.50.1820">
    <property type="entry name" value="alpha/beta hydrolase"/>
    <property type="match status" value="1"/>
</dbReference>
<dbReference type="InterPro" id="IPR029058">
    <property type="entry name" value="AB_hydrolase_fold"/>
</dbReference>
<dbReference type="GO" id="GO:0046872">
    <property type="term" value="F:metal ion binding"/>
    <property type="evidence" value="ECO:0007669"/>
    <property type="project" value="UniProtKB-KW"/>
</dbReference>
<organism evidence="9">
    <name type="scientific">Vibrio chaetopteri</name>
    <dbReference type="NCBI Taxonomy" id="3016528"/>
    <lineage>
        <taxon>Bacteria</taxon>
        <taxon>Pseudomonadati</taxon>
        <taxon>Pseudomonadota</taxon>
        <taxon>Gammaproteobacteria</taxon>
        <taxon>Vibrionales</taxon>
        <taxon>Vibrionaceae</taxon>
        <taxon>Vibrio</taxon>
    </lineage>
</organism>
<evidence type="ECO:0000256" key="5">
    <source>
        <dbReference type="ARBA" id="ARBA00022801"/>
    </source>
</evidence>
<comment type="similarity">
    <text evidence="1">Belongs to the tannase family.</text>
</comment>
<evidence type="ECO:0000256" key="4">
    <source>
        <dbReference type="ARBA" id="ARBA00022729"/>
    </source>
</evidence>
<feature type="chain" id="PRO_5043358428" evidence="8">
    <location>
        <begin position="23"/>
        <end position="528"/>
    </location>
</feature>
<dbReference type="AlphaFoldDB" id="A0AAU8BSH1"/>
<keyword evidence="5 9" id="KW-0378">Hydrolase</keyword>
<dbReference type="KEGG" id="vck:PG915_17105"/>
<keyword evidence="2" id="KW-0719">Serine esterase</keyword>
<reference evidence="9" key="1">
    <citation type="submission" date="2023-01" db="EMBL/GenBank/DDBJ databases">
        <title>Vibrio sp. CB1-14 genome sequencing.</title>
        <authorList>
            <person name="Otstavnykh N."/>
            <person name="Isaeva M."/>
            <person name="Meleshko D."/>
        </authorList>
    </citation>
    <scope>NUCLEOTIDE SEQUENCE</scope>
    <source>
        <strain evidence="9">CB1-14</strain>
    </source>
</reference>
<keyword evidence="4 8" id="KW-0732">Signal</keyword>
<dbReference type="RefSeq" id="WP_353499633.1">
    <property type="nucleotide sequence ID" value="NZ_CP115921.1"/>
</dbReference>
<keyword evidence="7" id="KW-1015">Disulfide bond</keyword>
<evidence type="ECO:0000256" key="8">
    <source>
        <dbReference type="SAM" id="SignalP"/>
    </source>
</evidence>
<dbReference type="EMBL" id="CP115921">
    <property type="protein sequence ID" value="XCD18492.1"/>
    <property type="molecule type" value="Genomic_DNA"/>
</dbReference>
<keyword evidence="3" id="KW-0479">Metal-binding</keyword>
<accession>A0AAU8BSH1</accession>
<feature type="signal peptide" evidence="8">
    <location>
        <begin position="1"/>
        <end position="22"/>
    </location>
</feature>
<evidence type="ECO:0000256" key="2">
    <source>
        <dbReference type="ARBA" id="ARBA00022487"/>
    </source>
</evidence>
<evidence type="ECO:0000256" key="1">
    <source>
        <dbReference type="ARBA" id="ARBA00006249"/>
    </source>
</evidence>
<protein>
    <submittedName>
        <fullName evidence="9">Tannase/feruloyl esterase family alpha/beta hydrolase</fullName>
    </submittedName>
</protein>
<gene>
    <name evidence="9" type="ORF">PG915_17105</name>
</gene>
<dbReference type="GO" id="GO:0052689">
    <property type="term" value="F:carboxylic ester hydrolase activity"/>
    <property type="evidence" value="ECO:0007669"/>
    <property type="project" value="UniProtKB-KW"/>
</dbReference>